<accession>A0A915I2Y9</accession>
<dbReference type="PROSITE" id="PS00941">
    <property type="entry name" value="CARBOXYLESTERASE_B_2"/>
    <property type="match status" value="1"/>
</dbReference>
<feature type="domain" description="Carboxylesterase type B" evidence="1">
    <location>
        <begin position="114"/>
        <end position="154"/>
    </location>
</feature>
<dbReference type="InterPro" id="IPR019819">
    <property type="entry name" value="Carboxylesterase_B_CS"/>
</dbReference>
<dbReference type="Gene3D" id="3.40.50.1820">
    <property type="entry name" value="alpha/beta hydrolase"/>
    <property type="match status" value="1"/>
</dbReference>
<dbReference type="InterPro" id="IPR029058">
    <property type="entry name" value="AB_hydrolase_fold"/>
</dbReference>
<organism evidence="2 3">
    <name type="scientific">Romanomermis culicivorax</name>
    <name type="common">Nematode worm</name>
    <dbReference type="NCBI Taxonomy" id="13658"/>
    <lineage>
        <taxon>Eukaryota</taxon>
        <taxon>Metazoa</taxon>
        <taxon>Ecdysozoa</taxon>
        <taxon>Nematoda</taxon>
        <taxon>Enoplea</taxon>
        <taxon>Dorylaimia</taxon>
        <taxon>Mermithida</taxon>
        <taxon>Mermithoidea</taxon>
        <taxon>Mermithidae</taxon>
        <taxon>Romanomermis</taxon>
    </lineage>
</organism>
<evidence type="ECO:0000313" key="2">
    <source>
        <dbReference type="Proteomes" id="UP000887565"/>
    </source>
</evidence>
<dbReference type="Proteomes" id="UP000887565">
    <property type="component" value="Unplaced"/>
</dbReference>
<dbReference type="PANTHER" id="PTHR11559">
    <property type="entry name" value="CARBOXYLESTERASE"/>
    <property type="match status" value="1"/>
</dbReference>
<dbReference type="InterPro" id="IPR050309">
    <property type="entry name" value="Type-B_Carboxylest/Lipase"/>
</dbReference>
<reference evidence="3" key="1">
    <citation type="submission" date="2022-11" db="UniProtKB">
        <authorList>
            <consortium name="WormBaseParasite"/>
        </authorList>
    </citation>
    <scope>IDENTIFICATION</scope>
</reference>
<evidence type="ECO:0000313" key="3">
    <source>
        <dbReference type="WBParaSite" id="nRc.2.0.1.t08200-RA"/>
    </source>
</evidence>
<proteinExistence type="predicted"/>
<feature type="domain" description="Carboxylesterase type B" evidence="1">
    <location>
        <begin position="173"/>
        <end position="259"/>
    </location>
</feature>
<protein>
    <submittedName>
        <fullName evidence="3">Carboxylesterase type B domain-containing protein</fullName>
    </submittedName>
</protein>
<evidence type="ECO:0000259" key="1">
    <source>
        <dbReference type="Pfam" id="PF00135"/>
    </source>
</evidence>
<dbReference type="InterPro" id="IPR002018">
    <property type="entry name" value="CarbesteraseB"/>
</dbReference>
<dbReference type="AlphaFoldDB" id="A0A915I2Y9"/>
<dbReference type="SUPFAM" id="SSF53474">
    <property type="entry name" value="alpha/beta-Hydrolases"/>
    <property type="match status" value="1"/>
</dbReference>
<dbReference type="Pfam" id="PF00135">
    <property type="entry name" value="COesterase"/>
    <property type="match status" value="2"/>
</dbReference>
<name>A0A915I2Y9_ROMCU</name>
<keyword evidence="2" id="KW-1185">Reference proteome</keyword>
<dbReference type="WBParaSite" id="nRc.2.0.1.t08200-RA">
    <property type="protein sequence ID" value="nRc.2.0.1.t08200-RA"/>
    <property type="gene ID" value="nRc.2.0.1.g08200"/>
</dbReference>
<sequence length="266" mass="29838">MELEWDVSASAGRFLHRNHDAYTGCFMFVHCAVVLNVGDFGEANFTLSLQAESFGHQTNAKRQESLQRADFSLFPPMINVWHKTAVVHYLLVFIELTYHLGQCLSMLYDATAIEVKISSGRIRGEYGSLEGENYAVFKGIPYAAPPVGAARFQAHGVYVSSESRARNMAGDYAPIDPADWRGVMNATTFRSCLQNEERRKQHFLGINQKTKREEDCLFLNVFAPPKIVNVSHAVLVWIHGGGFQVGSSADFKQEPILRNFVSRKIS</sequence>